<name>A0A2P2KMH5_RHIMU</name>
<accession>A0A2P2KMH5</accession>
<protein>
    <submittedName>
        <fullName evidence="1">LRR-RLK</fullName>
    </submittedName>
</protein>
<dbReference type="AlphaFoldDB" id="A0A2P2KMH5"/>
<sequence>MINNRKGFKFLHHLAIKTPRKLAQDQNINQTF</sequence>
<dbReference type="EMBL" id="GGEC01026439">
    <property type="protein sequence ID" value="MBX06923.1"/>
    <property type="molecule type" value="Transcribed_RNA"/>
</dbReference>
<reference evidence="1" key="1">
    <citation type="submission" date="2018-02" db="EMBL/GenBank/DDBJ databases">
        <title>Rhizophora mucronata_Transcriptome.</title>
        <authorList>
            <person name="Meera S.P."/>
            <person name="Sreeshan A."/>
            <person name="Augustine A."/>
        </authorList>
    </citation>
    <scope>NUCLEOTIDE SEQUENCE</scope>
    <source>
        <tissue evidence="1">Leaf</tissue>
    </source>
</reference>
<evidence type="ECO:0000313" key="1">
    <source>
        <dbReference type="EMBL" id="MBX06923.1"/>
    </source>
</evidence>
<proteinExistence type="predicted"/>
<organism evidence="1">
    <name type="scientific">Rhizophora mucronata</name>
    <name type="common">Asiatic mangrove</name>
    <dbReference type="NCBI Taxonomy" id="61149"/>
    <lineage>
        <taxon>Eukaryota</taxon>
        <taxon>Viridiplantae</taxon>
        <taxon>Streptophyta</taxon>
        <taxon>Embryophyta</taxon>
        <taxon>Tracheophyta</taxon>
        <taxon>Spermatophyta</taxon>
        <taxon>Magnoliopsida</taxon>
        <taxon>eudicotyledons</taxon>
        <taxon>Gunneridae</taxon>
        <taxon>Pentapetalae</taxon>
        <taxon>rosids</taxon>
        <taxon>fabids</taxon>
        <taxon>Malpighiales</taxon>
        <taxon>Rhizophoraceae</taxon>
        <taxon>Rhizophora</taxon>
    </lineage>
</organism>